<dbReference type="GO" id="GO:0000902">
    <property type="term" value="P:cell morphogenesis"/>
    <property type="evidence" value="ECO:0007669"/>
    <property type="project" value="UniProtKB-UniRule"/>
</dbReference>
<evidence type="ECO:0000256" key="18">
    <source>
        <dbReference type="ARBA" id="ARBA00048493"/>
    </source>
</evidence>
<comment type="similarity">
    <text evidence="5 20">In the N-terminal section; belongs to the N-acetylglucosamine-1-phosphate uridyltransferase family.</text>
</comment>
<dbReference type="InterPro" id="IPR050065">
    <property type="entry name" value="GlmU-like"/>
</dbReference>
<dbReference type="GO" id="GO:0009252">
    <property type="term" value="P:peptidoglycan biosynthetic process"/>
    <property type="evidence" value="ECO:0007669"/>
    <property type="project" value="UniProtKB-UniRule"/>
</dbReference>
<comment type="caution">
    <text evidence="20">Lacks conserved residue(s) required for the propagation of feature annotation.</text>
</comment>
<comment type="cofactor">
    <cofactor evidence="20">
        <name>Mg(2+)</name>
        <dbReference type="ChEBI" id="CHEBI:18420"/>
    </cofactor>
    <text evidence="20">Binds 1 Mg(2+) ion per subunit.</text>
</comment>
<dbReference type="Pfam" id="PF25087">
    <property type="entry name" value="GMPPB_C"/>
    <property type="match status" value="1"/>
</dbReference>
<keyword evidence="24" id="KW-1185">Reference proteome</keyword>
<dbReference type="GO" id="GO:0016020">
    <property type="term" value="C:membrane"/>
    <property type="evidence" value="ECO:0007669"/>
    <property type="project" value="GOC"/>
</dbReference>
<keyword evidence="13 20" id="KW-0573">Peptidoglycan synthesis</keyword>
<comment type="pathway">
    <text evidence="2 20">Nucleotide-sugar biosynthesis; UDP-N-acetyl-alpha-D-glucosamine biosynthesis; N-acetyl-alpha-D-glucosamine 1-phosphate from alpha-D-glucosamine 6-phosphate (route II): step 2/2.</text>
</comment>
<dbReference type="PROSITE" id="PS00101">
    <property type="entry name" value="HEXAPEP_TRANSFERASES"/>
    <property type="match status" value="1"/>
</dbReference>
<feature type="domain" description="Mannose-1-phosphate guanyltransferase C-terminal" evidence="22">
    <location>
        <begin position="271"/>
        <end position="341"/>
    </location>
</feature>
<name>B1C5A7_9FIRM</name>
<feature type="region of interest" description="Linker" evidence="20">
    <location>
        <begin position="236"/>
        <end position="256"/>
    </location>
</feature>
<dbReference type="PANTHER" id="PTHR43584">
    <property type="entry name" value="NUCLEOTIDYL TRANSFERASE"/>
    <property type="match status" value="1"/>
</dbReference>
<evidence type="ECO:0000256" key="15">
    <source>
        <dbReference type="ARBA" id="ARBA00023315"/>
    </source>
</evidence>
<evidence type="ECO:0000256" key="11">
    <source>
        <dbReference type="ARBA" id="ARBA00022842"/>
    </source>
</evidence>
<evidence type="ECO:0000256" key="6">
    <source>
        <dbReference type="ARBA" id="ARBA00022490"/>
    </source>
</evidence>
<comment type="catalytic activity">
    <reaction evidence="17 20">
        <text>alpha-D-glucosamine 1-phosphate + acetyl-CoA = N-acetyl-alpha-D-glucosamine 1-phosphate + CoA + H(+)</text>
        <dbReference type="Rhea" id="RHEA:13725"/>
        <dbReference type="ChEBI" id="CHEBI:15378"/>
        <dbReference type="ChEBI" id="CHEBI:57287"/>
        <dbReference type="ChEBI" id="CHEBI:57288"/>
        <dbReference type="ChEBI" id="CHEBI:57776"/>
        <dbReference type="ChEBI" id="CHEBI:58516"/>
        <dbReference type="EC" id="2.3.1.157"/>
    </reaction>
</comment>
<evidence type="ECO:0000256" key="20">
    <source>
        <dbReference type="HAMAP-Rule" id="MF_01631"/>
    </source>
</evidence>
<comment type="caution">
    <text evidence="23">The sequence shown here is derived from an EMBL/GenBank/DDBJ whole genome shotgun (WGS) entry which is preliminary data.</text>
</comment>
<dbReference type="GO" id="GO:0000287">
    <property type="term" value="F:magnesium ion binding"/>
    <property type="evidence" value="ECO:0007669"/>
    <property type="project" value="UniProtKB-UniRule"/>
</dbReference>
<feature type="binding site" evidence="20">
    <location>
        <position position="428"/>
    </location>
    <ligand>
        <name>acetyl-CoA</name>
        <dbReference type="ChEBI" id="CHEBI:57288"/>
    </ligand>
</feature>
<dbReference type="NCBIfam" id="NF010934">
    <property type="entry name" value="PRK14354.1"/>
    <property type="match status" value="1"/>
</dbReference>
<organism evidence="23 24">
    <name type="scientific">Thomasclavelia spiroformis DSM 1552</name>
    <dbReference type="NCBI Taxonomy" id="428126"/>
    <lineage>
        <taxon>Bacteria</taxon>
        <taxon>Bacillati</taxon>
        <taxon>Bacillota</taxon>
        <taxon>Erysipelotrichia</taxon>
        <taxon>Erysipelotrichales</taxon>
        <taxon>Coprobacillaceae</taxon>
        <taxon>Thomasclavelia</taxon>
    </lineage>
</organism>
<keyword evidence="14 20" id="KW-0511">Multifunctional enzyme</keyword>
<keyword evidence="16 20" id="KW-0961">Cell wall biogenesis/degradation</keyword>
<comment type="function">
    <text evidence="19 20">Catalyzes the last two sequential reactions in the de novo biosynthetic pathway for UDP-N-acetylglucosamine (UDP-GlcNAc). The C-terminal domain catalyzes the transfer of acetyl group from acetyl coenzyme A to glucosamine-1-phosphate (GlcN-1-P) to produce N-acetylglucosamine-1-phosphate (GlcNAc-1-P), which is converted into UDP-GlcNAc by the transfer of uridine 5-monophosphate (from uridine 5-triphosphate), a reaction catalyzed by the N-terminal domain.</text>
</comment>
<evidence type="ECO:0000256" key="8">
    <source>
        <dbReference type="ARBA" id="ARBA00022695"/>
    </source>
</evidence>
<comment type="pathway">
    <text evidence="20">Bacterial outer membrane biogenesis; LPS lipid A biosynthesis.</text>
</comment>
<evidence type="ECO:0000256" key="1">
    <source>
        <dbReference type="ARBA" id="ARBA00004496"/>
    </source>
</evidence>
<dbReference type="GO" id="GO:0003977">
    <property type="term" value="F:UDP-N-acetylglucosamine diphosphorylase activity"/>
    <property type="evidence" value="ECO:0007669"/>
    <property type="project" value="UniProtKB-UniRule"/>
</dbReference>
<feature type="binding site" evidence="20">
    <location>
        <position position="175"/>
    </location>
    <ligand>
        <name>UDP-N-acetyl-alpha-D-glucosamine</name>
        <dbReference type="ChEBI" id="CHEBI:57705"/>
    </ligand>
</feature>
<feature type="binding site" evidence="20">
    <location>
        <position position="146"/>
    </location>
    <ligand>
        <name>UDP-N-acetyl-alpha-D-glucosamine</name>
        <dbReference type="ChEBI" id="CHEBI:57705"/>
    </ligand>
</feature>
<proteinExistence type="inferred from homology"/>
<dbReference type="SUPFAM" id="SSF51161">
    <property type="entry name" value="Trimeric LpxA-like enzymes"/>
    <property type="match status" value="1"/>
</dbReference>
<dbReference type="UniPathway" id="UPA00113">
    <property type="reaction ID" value="UER00532"/>
</dbReference>
<dbReference type="InterPro" id="IPR001451">
    <property type="entry name" value="Hexapep"/>
</dbReference>
<evidence type="ECO:0000256" key="2">
    <source>
        <dbReference type="ARBA" id="ARBA00005166"/>
    </source>
</evidence>
<dbReference type="GO" id="GO:0009245">
    <property type="term" value="P:lipid A biosynthetic process"/>
    <property type="evidence" value="ECO:0007669"/>
    <property type="project" value="UniProtKB-UniRule"/>
</dbReference>
<gene>
    <name evidence="20 23" type="primary">glmU</name>
    <name evidence="23" type="ORF">CLOSPI_02276</name>
</gene>
<feature type="binding site" evidence="20">
    <location>
        <position position="356"/>
    </location>
    <ligand>
        <name>UDP-N-acetyl-alpha-D-glucosamine</name>
        <dbReference type="ChEBI" id="CHEBI:57705"/>
    </ligand>
</feature>
<keyword evidence="12 20" id="KW-0133">Cell shape</keyword>
<feature type="binding site" evidence="20">
    <location>
        <position position="233"/>
    </location>
    <ligand>
        <name>UDP-N-acetyl-alpha-D-glucosamine</name>
        <dbReference type="ChEBI" id="CHEBI:57705"/>
    </ligand>
</feature>
<dbReference type="InterPro" id="IPR038009">
    <property type="entry name" value="GlmU_C_LbH"/>
</dbReference>
<dbReference type="InterPro" id="IPR056729">
    <property type="entry name" value="GMPPB_C"/>
</dbReference>
<feature type="binding site" evidence="20">
    <location>
        <position position="109"/>
    </location>
    <ligand>
        <name>Mg(2+)</name>
        <dbReference type="ChEBI" id="CHEBI:18420"/>
    </ligand>
</feature>
<evidence type="ECO:0000256" key="17">
    <source>
        <dbReference type="ARBA" id="ARBA00048247"/>
    </source>
</evidence>
<comment type="subcellular location">
    <subcellularLocation>
        <location evidence="1 20">Cytoplasm</location>
    </subcellularLocation>
</comment>
<feature type="region of interest" description="Pyrophosphorylase" evidence="20">
    <location>
        <begin position="1"/>
        <end position="235"/>
    </location>
</feature>
<protein>
    <recommendedName>
        <fullName evidence="20">Bifunctional protein GlmU</fullName>
    </recommendedName>
    <domain>
        <recommendedName>
            <fullName evidence="20">UDP-N-acetylglucosamine pyrophosphorylase</fullName>
            <ecNumber evidence="20">2.7.7.23</ecNumber>
        </recommendedName>
        <alternativeName>
            <fullName evidence="20">N-acetylglucosamine-1-phosphate uridyltransferase</fullName>
        </alternativeName>
    </domain>
    <domain>
        <recommendedName>
            <fullName evidence="20">Glucosamine-1-phosphate N-acetyltransferase</fullName>
            <ecNumber evidence="20">2.3.1.157</ecNumber>
        </recommendedName>
    </domain>
</protein>
<dbReference type="NCBIfam" id="TIGR01173">
    <property type="entry name" value="glmU"/>
    <property type="match status" value="1"/>
</dbReference>
<feature type="binding site" evidence="20">
    <location>
        <begin position="391"/>
        <end position="392"/>
    </location>
    <ligand>
        <name>acetyl-CoA</name>
        <dbReference type="ChEBI" id="CHEBI:57288"/>
    </ligand>
</feature>
<dbReference type="HOGENOM" id="CLU_029499_15_2_9"/>
<dbReference type="InterPro" id="IPR011004">
    <property type="entry name" value="Trimer_LpxA-like_sf"/>
</dbReference>
<dbReference type="UniPathway" id="UPA00973"/>
<evidence type="ECO:0000256" key="5">
    <source>
        <dbReference type="ARBA" id="ARBA00007947"/>
    </source>
</evidence>
<sequence length="467" mass="51276">MLLLRGVKMKTYAVVMAAGKGTRMKSDKPKVVHEVLYKPMINHIVDELKQLGVDEIYVILGHKAKEVEKLLDDVNIVYQREQLGTGHALMQCKDVLANKSGTTVVLNGDAPLITKETLKNLIDYHNDNQLMGTIMTCDCDLDKKFGRVIRESDQVKGIVEFKDCTPEQVKISEMNCGEYCFDNEALFKALEKVTNNNAQNEYYITDVIEIMNNDNLKVGGYKIADLAEVGGINDRVELAEATKALQLKVNKKHLLNGVNIIDINNTYIGVDVKIAPDTTIEPGCVIKGKSSIGANCHIGPYCEFENVEIKDNVEIKFSVISDSVIENGVDIGPFARLRTNCHILDNVHIGNFVEMKKTVFGNGSKAAHLTYVGDATVGSNVNMGCGTITSNYDGKNKFQTIINDNAFIGCNSNLIAPVTVGANAYVAAGSTVTDDVNDEAFAIARARQVNKEGYAKVLEEKRNKKGK</sequence>
<dbReference type="PANTHER" id="PTHR43584:SF3">
    <property type="entry name" value="BIFUNCTIONAL PROTEIN GLMU"/>
    <property type="match status" value="1"/>
</dbReference>
<dbReference type="STRING" id="428126.CLOSPI_02276"/>
<dbReference type="InterPro" id="IPR005882">
    <property type="entry name" value="Bifunctional_GlmU"/>
</dbReference>
<dbReference type="EC" id="2.7.7.23" evidence="20"/>
<dbReference type="GO" id="GO:0006048">
    <property type="term" value="P:UDP-N-acetylglucosamine biosynthetic process"/>
    <property type="evidence" value="ECO:0007669"/>
    <property type="project" value="UniProtKB-UniPathway"/>
</dbReference>
<dbReference type="GO" id="GO:0019134">
    <property type="term" value="F:glucosamine-1-phosphate N-acetyltransferase activity"/>
    <property type="evidence" value="ECO:0007669"/>
    <property type="project" value="UniProtKB-UniRule"/>
</dbReference>
<dbReference type="Gene3D" id="2.160.10.10">
    <property type="entry name" value="Hexapeptide repeat proteins"/>
    <property type="match status" value="1"/>
</dbReference>
<feature type="binding site" evidence="20">
    <location>
        <position position="445"/>
    </location>
    <ligand>
        <name>acetyl-CoA</name>
        <dbReference type="ChEBI" id="CHEBI:57288"/>
    </ligand>
</feature>
<evidence type="ECO:0000256" key="9">
    <source>
        <dbReference type="ARBA" id="ARBA00022723"/>
    </source>
</evidence>
<dbReference type="GO" id="GO:0005737">
    <property type="term" value="C:cytoplasm"/>
    <property type="evidence" value="ECO:0007669"/>
    <property type="project" value="UniProtKB-SubCell"/>
</dbReference>
<keyword evidence="7 20" id="KW-0808">Transferase</keyword>
<feature type="binding site" evidence="20">
    <location>
        <position position="233"/>
    </location>
    <ligand>
        <name>Mg(2+)</name>
        <dbReference type="ChEBI" id="CHEBI:18420"/>
    </ligand>
</feature>
<evidence type="ECO:0000259" key="21">
    <source>
        <dbReference type="Pfam" id="PF00483"/>
    </source>
</evidence>
<accession>B1C5A7</accession>
<dbReference type="InterPro" id="IPR018357">
    <property type="entry name" value="Hexapep_transf_CS"/>
</dbReference>
<evidence type="ECO:0000256" key="12">
    <source>
        <dbReference type="ARBA" id="ARBA00022960"/>
    </source>
</evidence>
<feature type="binding site" evidence="20">
    <location>
        <position position="79"/>
    </location>
    <ligand>
        <name>UDP-N-acetyl-alpha-D-glucosamine</name>
        <dbReference type="ChEBI" id="CHEBI:57705"/>
    </ligand>
</feature>
<dbReference type="GO" id="GO:0008360">
    <property type="term" value="P:regulation of cell shape"/>
    <property type="evidence" value="ECO:0007669"/>
    <property type="project" value="UniProtKB-KW"/>
</dbReference>
<dbReference type="AlphaFoldDB" id="B1C5A7"/>
<dbReference type="EC" id="2.3.1.157" evidence="20"/>
<reference evidence="23" key="1">
    <citation type="submission" date="2008-02" db="EMBL/GenBank/DDBJ databases">
        <authorList>
            <person name="Fulton L."/>
            <person name="Clifton S."/>
            <person name="Fulton B."/>
            <person name="Xu J."/>
            <person name="Minx P."/>
            <person name="Pepin K.H."/>
            <person name="Johnson M."/>
            <person name="Thiruvilangam P."/>
            <person name="Bhonagiri V."/>
            <person name="Nash W.E."/>
            <person name="Mardis E.R."/>
            <person name="Wilson R.K."/>
        </authorList>
    </citation>
    <scope>NUCLEOTIDE SEQUENCE [LARGE SCALE GENOMIC DNA]</scope>
    <source>
        <strain evidence="23">DSM 1552</strain>
    </source>
</reference>
<dbReference type="eggNOG" id="COG1207">
    <property type="taxonomic scope" value="Bacteria"/>
</dbReference>
<evidence type="ECO:0000259" key="22">
    <source>
        <dbReference type="Pfam" id="PF25087"/>
    </source>
</evidence>
<feature type="domain" description="Nucleotidyl transferase" evidence="21">
    <location>
        <begin position="13"/>
        <end position="216"/>
    </location>
</feature>
<dbReference type="Proteomes" id="UP000004910">
    <property type="component" value="Unassembled WGS sequence"/>
</dbReference>
<comment type="pathway">
    <text evidence="3 20">Nucleotide-sugar biosynthesis; UDP-N-acetyl-alpha-D-glucosamine biosynthesis; UDP-N-acetyl-alpha-D-glucosamine from N-acetyl-alpha-D-glucosamine 1-phosphate: step 1/1.</text>
</comment>
<keyword evidence="9 20" id="KW-0479">Metal-binding</keyword>
<dbReference type="InterPro" id="IPR005835">
    <property type="entry name" value="NTP_transferase_dom"/>
</dbReference>
<dbReference type="CDD" id="cd02540">
    <property type="entry name" value="GT2_GlmU_N_bac"/>
    <property type="match status" value="1"/>
</dbReference>
<dbReference type="HAMAP" id="MF_01631">
    <property type="entry name" value="GlmU"/>
    <property type="match status" value="1"/>
</dbReference>
<evidence type="ECO:0000256" key="4">
    <source>
        <dbReference type="ARBA" id="ARBA00007707"/>
    </source>
</evidence>
<dbReference type="EMBL" id="ABIK02000015">
    <property type="protein sequence ID" value="EDS73851.1"/>
    <property type="molecule type" value="Genomic_DNA"/>
</dbReference>
<keyword evidence="8 20" id="KW-0548">Nucleotidyltransferase</keyword>
<feature type="binding site" evidence="20">
    <location>
        <position position="371"/>
    </location>
    <ligand>
        <name>UDP-N-acetyl-alpha-D-glucosamine</name>
        <dbReference type="ChEBI" id="CHEBI:57705"/>
    </ligand>
</feature>
<evidence type="ECO:0000256" key="14">
    <source>
        <dbReference type="ARBA" id="ARBA00023268"/>
    </source>
</evidence>
<reference evidence="23" key="2">
    <citation type="submission" date="2014-06" db="EMBL/GenBank/DDBJ databases">
        <title>Draft genome sequence of Clostridium spiroforme (DSM 1552).</title>
        <authorList>
            <person name="Sudarsanam P."/>
            <person name="Ley R."/>
            <person name="Guruge J."/>
            <person name="Turnbaugh P.J."/>
            <person name="Mahowald M."/>
            <person name="Liep D."/>
            <person name="Gordon J."/>
        </authorList>
    </citation>
    <scope>NUCLEOTIDE SEQUENCE</scope>
    <source>
        <strain evidence="23">DSM 1552</strain>
    </source>
</reference>
<evidence type="ECO:0000256" key="19">
    <source>
        <dbReference type="ARBA" id="ARBA00049628"/>
    </source>
</evidence>
<feature type="binding site" evidence="20">
    <location>
        <position position="382"/>
    </location>
    <ligand>
        <name>UDP-N-acetyl-alpha-D-glucosamine</name>
        <dbReference type="ChEBI" id="CHEBI:57705"/>
    </ligand>
</feature>
<feature type="binding site" evidence="20">
    <location>
        <begin position="84"/>
        <end position="85"/>
    </location>
    <ligand>
        <name>UDP-N-acetyl-alpha-D-glucosamine</name>
        <dbReference type="ChEBI" id="CHEBI:57705"/>
    </ligand>
</feature>
<evidence type="ECO:0000313" key="24">
    <source>
        <dbReference type="Proteomes" id="UP000004910"/>
    </source>
</evidence>
<keyword evidence="10 20" id="KW-0677">Repeat</keyword>
<evidence type="ECO:0000256" key="3">
    <source>
        <dbReference type="ARBA" id="ARBA00005208"/>
    </source>
</evidence>
<dbReference type="SUPFAM" id="SSF53448">
    <property type="entry name" value="Nucleotide-diphospho-sugar transferases"/>
    <property type="match status" value="1"/>
</dbReference>
<dbReference type="Gene3D" id="3.90.550.10">
    <property type="entry name" value="Spore Coat Polysaccharide Biosynthesis Protein SpsA, Chain A"/>
    <property type="match status" value="1"/>
</dbReference>
<comment type="catalytic activity">
    <reaction evidence="18 20">
        <text>N-acetyl-alpha-D-glucosamine 1-phosphate + UTP + H(+) = UDP-N-acetyl-alpha-D-glucosamine + diphosphate</text>
        <dbReference type="Rhea" id="RHEA:13509"/>
        <dbReference type="ChEBI" id="CHEBI:15378"/>
        <dbReference type="ChEBI" id="CHEBI:33019"/>
        <dbReference type="ChEBI" id="CHEBI:46398"/>
        <dbReference type="ChEBI" id="CHEBI:57705"/>
        <dbReference type="ChEBI" id="CHEBI:57776"/>
        <dbReference type="EC" id="2.7.7.23"/>
    </reaction>
</comment>
<keyword evidence="15 20" id="KW-0012">Acyltransferase</keyword>
<keyword evidence="6 20" id="KW-0963">Cytoplasm</keyword>
<comment type="similarity">
    <text evidence="4 20">In the C-terminal section; belongs to the transferase hexapeptide repeat family.</text>
</comment>
<dbReference type="GO" id="GO:0071555">
    <property type="term" value="P:cell wall organization"/>
    <property type="evidence" value="ECO:0007669"/>
    <property type="project" value="UniProtKB-KW"/>
</dbReference>
<dbReference type="Pfam" id="PF00132">
    <property type="entry name" value="Hexapep"/>
    <property type="match status" value="1"/>
</dbReference>
<feature type="active site" description="Proton acceptor" evidence="20">
    <location>
        <position position="368"/>
    </location>
</feature>
<comment type="subunit">
    <text evidence="20">Homotrimer.</text>
</comment>
<feature type="binding site" evidence="20">
    <location>
        <position position="338"/>
    </location>
    <ligand>
        <name>UDP-N-acetyl-alpha-D-glucosamine</name>
        <dbReference type="ChEBI" id="CHEBI:57705"/>
    </ligand>
</feature>
<evidence type="ECO:0000256" key="10">
    <source>
        <dbReference type="ARBA" id="ARBA00022737"/>
    </source>
</evidence>
<feature type="region of interest" description="N-acetyltransferase" evidence="20">
    <location>
        <begin position="257"/>
        <end position="467"/>
    </location>
</feature>
<evidence type="ECO:0000313" key="23">
    <source>
        <dbReference type="EMBL" id="EDS73851.1"/>
    </source>
</evidence>
<feature type="binding site" evidence="20">
    <location>
        <position position="160"/>
    </location>
    <ligand>
        <name>UDP-N-acetyl-alpha-D-glucosamine</name>
        <dbReference type="ChEBI" id="CHEBI:57705"/>
    </ligand>
</feature>
<evidence type="ECO:0000256" key="16">
    <source>
        <dbReference type="ARBA" id="ARBA00023316"/>
    </source>
</evidence>
<dbReference type="InterPro" id="IPR029044">
    <property type="entry name" value="Nucleotide-diphossugar_trans"/>
</dbReference>
<feature type="binding site" evidence="20">
    <location>
        <position position="30"/>
    </location>
    <ligand>
        <name>UDP-N-acetyl-alpha-D-glucosamine</name>
        <dbReference type="ChEBI" id="CHEBI:57705"/>
    </ligand>
</feature>
<dbReference type="Pfam" id="PF00483">
    <property type="entry name" value="NTP_transferase"/>
    <property type="match status" value="1"/>
</dbReference>
<dbReference type="CDD" id="cd03353">
    <property type="entry name" value="LbH_GlmU_C"/>
    <property type="match status" value="1"/>
</dbReference>
<evidence type="ECO:0000256" key="7">
    <source>
        <dbReference type="ARBA" id="ARBA00022679"/>
    </source>
</evidence>
<keyword evidence="11 20" id="KW-0460">Magnesium</keyword>
<evidence type="ECO:0000256" key="13">
    <source>
        <dbReference type="ARBA" id="ARBA00022984"/>
    </source>
</evidence>